<feature type="domain" description="RimM N-terminal" evidence="6">
    <location>
        <begin position="11"/>
        <end position="89"/>
    </location>
</feature>
<dbReference type="GO" id="GO:0043022">
    <property type="term" value="F:ribosome binding"/>
    <property type="evidence" value="ECO:0007669"/>
    <property type="project" value="InterPro"/>
</dbReference>
<comment type="similarity">
    <text evidence="5">Belongs to the RimM family.</text>
</comment>
<dbReference type="OrthoDB" id="9810331at2"/>
<evidence type="ECO:0000256" key="5">
    <source>
        <dbReference type="HAMAP-Rule" id="MF_00014"/>
    </source>
</evidence>
<dbReference type="RefSeq" id="WP_088571306.1">
    <property type="nucleotide sequence ID" value="NZ_FYEK01000028.1"/>
</dbReference>
<keyword evidence="3 5" id="KW-0698">rRNA processing</keyword>
<dbReference type="GO" id="GO:0042274">
    <property type="term" value="P:ribosomal small subunit biogenesis"/>
    <property type="evidence" value="ECO:0007669"/>
    <property type="project" value="UniProtKB-UniRule"/>
</dbReference>
<keyword evidence="9" id="KW-1185">Reference proteome</keyword>
<dbReference type="InterPro" id="IPR027275">
    <property type="entry name" value="PRC-brl_dom"/>
</dbReference>
<dbReference type="AlphaFoldDB" id="A0A212R1Z5"/>
<dbReference type="Gene3D" id="2.40.30.60">
    <property type="entry name" value="RimM"/>
    <property type="match status" value="1"/>
</dbReference>
<dbReference type="SUPFAM" id="SSF50447">
    <property type="entry name" value="Translation proteins"/>
    <property type="match status" value="1"/>
</dbReference>
<comment type="function">
    <text evidence="5">An accessory protein needed during the final step in the assembly of 30S ribosomal subunit, possibly for assembly of the head region. Essential for efficient processing of 16S rRNA. May be needed both before and after RbfA during the maturation of 16S rRNA. It has affinity for free ribosomal 30S subunits but not for 70S ribosomes.</text>
</comment>
<evidence type="ECO:0000313" key="8">
    <source>
        <dbReference type="EMBL" id="SNB66029.1"/>
    </source>
</evidence>
<dbReference type="FunCoup" id="A0A212R1Z5">
    <property type="interactions" value="322"/>
</dbReference>
<dbReference type="GO" id="GO:0005840">
    <property type="term" value="C:ribosome"/>
    <property type="evidence" value="ECO:0007669"/>
    <property type="project" value="InterPro"/>
</dbReference>
<dbReference type="InterPro" id="IPR011033">
    <property type="entry name" value="PRC_barrel-like_sf"/>
</dbReference>
<keyword evidence="1 5" id="KW-0963">Cytoplasm</keyword>
<name>A0A212R1Z5_9CHLR</name>
<evidence type="ECO:0000256" key="1">
    <source>
        <dbReference type="ARBA" id="ARBA00022490"/>
    </source>
</evidence>
<comment type="domain">
    <text evidence="5">The PRC barrel domain binds ribosomal protein uS19.</text>
</comment>
<dbReference type="Pfam" id="PF05239">
    <property type="entry name" value="PRC"/>
    <property type="match status" value="1"/>
</dbReference>
<dbReference type="PANTHER" id="PTHR33692">
    <property type="entry name" value="RIBOSOME MATURATION FACTOR RIMM"/>
    <property type="match status" value="1"/>
</dbReference>
<evidence type="ECO:0000256" key="3">
    <source>
        <dbReference type="ARBA" id="ARBA00022552"/>
    </source>
</evidence>
<keyword evidence="4 5" id="KW-0143">Chaperone</keyword>
<accession>A0A212R1Z5</accession>
<dbReference type="InterPro" id="IPR036976">
    <property type="entry name" value="RimM_N_sf"/>
</dbReference>
<evidence type="ECO:0000259" key="7">
    <source>
        <dbReference type="Pfam" id="PF05239"/>
    </source>
</evidence>
<protein>
    <recommendedName>
        <fullName evidence="5">Ribosome maturation factor RimM</fullName>
    </recommendedName>
</protein>
<dbReference type="GO" id="GO:0006364">
    <property type="term" value="P:rRNA processing"/>
    <property type="evidence" value="ECO:0007669"/>
    <property type="project" value="UniProtKB-UniRule"/>
</dbReference>
<evidence type="ECO:0000313" key="9">
    <source>
        <dbReference type="Proteomes" id="UP000197025"/>
    </source>
</evidence>
<dbReference type="EMBL" id="FYEK01000028">
    <property type="protein sequence ID" value="SNB66029.1"/>
    <property type="molecule type" value="Genomic_DNA"/>
</dbReference>
<feature type="domain" description="PRC-barrel" evidence="7">
    <location>
        <begin position="97"/>
        <end position="168"/>
    </location>
</feature>
<dbReference type="NCBIfam" id="TIGR02273">
    <property type="entry name" value="16S_RimM"/>
    <property type="match status" value="1"/>
</dbReference>
<dbReference type="HAMAP" id="MF_00014">
    <property type="entry name" value="Ribosome_mat_RimM"/>
    <property type="match status" value="1"/>
</dbReference>
<dbReference type="GO" id="GO:0005737">
    <property type="term" value="C:cytoplasm"/>
    <property type="evidence" value="ECO:0007669"/>
    <property type="project" value="UniProtKB-SubCell"/>
</dbReference>
<dbReference type="InterPro" id="IPR009000">
    <property type="entry name" value="Transl_B-barrel_sf"/>
</dbReference>
<comment type="subunit">
    <text evidence="5">Binds ribosomal protein uS19.</text>
</comment>
<evidence type="ECO:0000259" key="6">
    <source>
        <dbReference type="Pfam" id="PF01782"/>
    </source>
</evidence>
<comment type="subcellular location">
    <subcellularLocation>
        <location evidence="5">Cytoplasm</location>
    </subcellularLocation>
</comment>
<dbReference type="Proteomes" id="UP000197025">
    <property type="component" value="Unassembled WGS sequence"/>
</dbReference>
<reference evidence="9" key="1">
    <citation type="submission" date="2017-06" db="EMBL/GenBank/DDBJ databases">
        <authorList>
            <person name="Varghese N."/>
            <person name="Submissions S."/>
        </authorList>
    </citation>
    <scope>NUCLEOTIDE SEQUENCE [LARGE SCALE GENOMIC DNA]</scope>
    <source>
        <strain evidence="9">JAD2</strain>
    </source>
</reference>
<gene>
    <name evidence="5" type="primary">rimM</name>
    <name evidence="8" type="ORF">SAMN02746019_00000460</name>
</gene>
<evidence type="ECO:0000256" key="4">
    <source>
        <dbReference type="ARBA" id="ARBA00023186"/>
    </source>
</evidence>
<dbReference type="PANTHER" id="PTHR33692:SF1">
    <property type="entry name" value="RIBOSOME MATURATION FACTOR RIMM"/>
    <property type="match status" value="1"/>
</dbReference>
<dbReference type="Gene3D" id="2.30.30.240">
    <property type="entry name" value="PRC-barrel domain"/>
    <property type="match status" value="1"/>
</dbReference>
<sequence length="175" mass="20221">MRKPLPRFLAVARIARPWGVRGEMKLEILTDFPEQLKRLKRVYIGEEAIPYEGVRFRYYKGMVLMRLPGCETREAAEALRGRLVLIDREEAVPLPPGEFYEHEILDMDVYTTEGVYLGRVKEILYTRANDVYVVLGPFGEVLIPAIRDVVREIDVEANRMVIWPMPGLLDEAEEA</sequence>
<evidence type="ECO:0000256" key="2">
    <source>
        <dbReference type="ARBA" id="ARBA00022517"/>
    </source>
</evidence>
<dbReference type="Pfam" id="PF01782">
    <property type="entry name" value="RimM"/>
    <property type="match status" value="1"/>
</dbReference>
<dbReference type="InterPro" id="IPR011961">
    <property type="entry name" value="RimM"/>
</dbReference>
<dbReference type="SUPFAM" id="SSF50346">
    <property type="entry name" value="PRC-barrel domain"/>
    <property type="match status" value="1"/>
</dbReference>
<dbReference type="InParanoid" id="A0A212R1Z5"/>
<dbReference type="InterPro" id="IPR002676">
    <property type="entry name" value="RimM_N"/>
</dbReference>
<proteinExistence type="inferred from homology"/>
<keyword evidence="2 5" id="KW-0690">Ribosome biogenesis</keyword>
<organism evidence="8 9">
    <name type="scientific">Thermoflexus hugenholtzii JAD2</name>
    <dbReference type="NCBI Taxonomy" id="877466"/>
    <lineage>
        <taxon>Bacteria</taxon>
        <taxon>Bacillati</taxon>
        <taxon>Chloroflexota</taxon>
        <taxon>Thermoflexia</taxon>
        <taxon>Thermoflexales</taxon>
        <taxon>Thermoflexaceae</taxon>
        <taxon>Thermoflexus</taxon>
    </lineage>
</organism>